<sequence>MTQRQEPVEMEEGSLQNPQNQVTAVTRRSKQKKDAEAELLIRDLQVEDTGDYTCVCGDQKTTAVLTIHALPARFQEELKSTEVTEGGLATLCCELSKAVPVEWKKDGKLLKPSDKYKMKQKDTVTELVVHDVTEQDAGEYTCVCGDQKTSASLTVHALPPRFKQELKNVEAAENGTATLQCELTKAAAPVEWRKGNELLKPSDKYEMKLEGPLARLVLHGLELADAGDYSCTFGDWKTSASLAVKALPALFKKGMENKEASEGECVAFRCELTKSAPVEWKKKHKTLKPSDKHQMRQEGTVLELVICSLELKDAGDYSCLCGDEKTTAALAVHALPVLFKEELKSVEATEGEATTLRCELTKAAPAQWKKGSKLLRPSVKYKMSQKDTELELVIQNLEEEDSGTYTCVCGDQQTTAAVAVHVLPAFFQEDLKCQDATKGATVTLYCQLTKAAPVEWMKGQRLLKATLPVRFESNLQNAEAVEGGTATLCCELGKAAAVQWKKGQRVLPESRKHVMRQDGVNVSLVIRDLELQDMGDYTCVCGDQQTTASLTVNALPARFKEEMGNREVTEGDVAVLRCELTKTALVEWRKGERVLSQSEKYTMNQEGVVSELVIHKPDDKDAGQYTCVCGDQRTTASLKVNALPALFKGKMQAQEVTEGETVAFRCELTKPDASVEWKKEHDVLKPSGKCLMRQEGPFVELVVSNVDLKDAGEYTCACGDYETTATLAVHALPPQFKAELKDVGATEAGTVALRCELTKDAPVEWMKEDKKLAESKKYNIRQEDTIAELVIHDLDVQDSGSYICICGDQKTTAVLTVNALKPEFQQRLKNHKAEEGGTAKLRCEVTLSKATVEWKKDGAVLQSGSKYEIKEEGTVREILIHNLEPKDSGEYSCVVGDQTTSATLTVKGLDITIIRGLKDAEVFEEEDVTFECKVSHDNARDVEWKLQDASLQSNEMNEISVEKGRLHTLRLRKVTQPDSGTVTFRVGPYTSTAQLTVKAPLPFFKEKLENKELQEDSTALLKCEVSQPNISATWKKGTQEISPSPKFEIKQEGTTHTLKIYDLKTEDSGKYTCDIGNEKTVAMVTVEALPALFEAELKNQEVEEGLTVTLHAEVSKPNVAVKWSKGSAKLRASDKYEMKQKGSTVELLIHDAQPEDSGDYTCDSGDQQTTAALLVKALPVLFIKPLENQEAEEGGTVTLSCEISKHGAPVQWKKAGSLLGPGDKYKMKQVGAVAELTICKLSASDGGEYTCDTGDQNTTAALLVKEPPATIVDALKDITLFESEDAVFQCKVSREKAKDVQWSLGGVPLQSNEMNEIGVQGKLHTLTLRKVTLEDCGVVSFKVGQHLSEARLTVQRKCRNPRLVQ</sequence>
<organism evidence="1 2">
    <name type="scientific">Sphaerodactylus townsendi</name>
    <dbReference type="NCBI Taxonomy" id="933632"/>
    <lineage>
        <taxon>Eukaryota</taxon>
        <taxon>Metazoa</taxon>
        <taxon>Chordata</taxon>
        <taxon>Craniata</taxon>
        <taxon>Vertebrata</taxon>
        <taxon>Euteleostomi</taxon>
        <taxon>Lepidosauria</taxon>
        <taxon>Squamata</taxon>
        <taxon>Bifurcata</taxon>
        <taxon>Gekkota</taxon>
        <taxon>Sphaerodactylidae</taxon>
        <taxon>Sphaerodactylus</taxon>
    </lineage>
</organism>
<dbReference type="Proteomes" id="UP000827872">
    <property type="component" value="Linkage Group LG11"/>
</dbReference>
<comment type="caution">
    <text evidence="1">The sequence shown here is derived from an EMBL/GenBank/DDBJ whole genome shotgun (WGS) entry which is preliminary data.</text>
</comment>
<name>A0ACB8FVR8_9SAUR</name>
<gene>
    <name evidence="1" type="ORF">K3G42_021954</name>
</gene>
<keyword evidence="2" id="KW-1185">Reference proteome</keyword>
<accession>A0ACB8FVR8</accession>
<evidence type="ECO:0000313" key="2">
    <source>
        <dbReference type="Proteomes" id="UP000827872"/>
    </source>
</evidence>
<reference evidence="1" key="1">
    <citation type="submission" date="2021-08" db="EMBL/GenBank/DDBJ databases">
        <title>The first chromosome-level gecko genome reveals the dynamic sex chromosomes of Neotropical dwarf geckos (Sphaerodactylidae: Sphaerodactylus).</title>
        <authorList>
            <person name="Pinto B.J."/>
            <person name="Keating S.E."/>
            <person name="Gamble T."/>
        </authorList>
    </citation>
    <scope>NUCLEOTIDE SEQUENCE</scope>
    <source>
        <strain evidence="1">TG3544</strain>
    </source>
</reference>
<dbReference type="EMBL" id="CM037624">
    <property type="protein sequence ID" value="KAH8011347.1"/>
    <property type="molecule type" value="Genomic_DNA"/>
</dbReference>
<protein>
    <submittedName>
        <fullName evidence="1">Uncharacterized protein</fullName>
    </submittedName>
</protein>
<proteinExistence type="predicted"/>
<evidence type="ECO:0000313" key="1">
    <source>
        <dbReference type="EMBL" id="KAH8011347.1"/>
    </source>
</evidence>